<keyword evidence="1" id="KW-0521">NADP</keyword>
<dbReference type="GO" id="GO:0045552">
    <property type="term" value="F:dihydroflavanol 4-reductase activity"/>
    <property type="evidence" value="ECO:0007669"/>
    <property type="project" value="UniProtKB-EC"/>
</dbReference>
<gene>
    <name evidence="11" type="ORF">M0R45_012487</name>
</gene>
<dbReference type="EMBL" id="JBEDUW010000002">
    <property type="protein sequence ID" value="KAK9947050.1"/>
    <property type="molecule type" value="Genomic_DNA"/>
</dbReference>
<organism evidence="11 12">
    <name type="scientific">Rubus argutus</name>
    <name type="common">Southern blackberry</name>
    <dbReference type="NCBI Taxonomy" id="59490"/>
    <lineage>
        <taxon>Eukaryota</taxon>
        <taxon>Viridiplantae</taxon>
        <taxon>Streptophyta</taxon>
        <taxon>Embryophyta</taxon>
        <taxon>Tracheophyta</taxon>
        <taxon>Spermatophyta</taxon>
        <taxon>Magnoliopsida</taxon>
        <taxon>eudicotyledons</taxon>
        <taxon>Gunneridae</taxon>
        <taxon>Pentapetalae</taxon>
        <taxon>rosids</taxon>
        <taxon>fabids</taxon>
        <taxon>Rosales</taxon>
        <taxon>Rosaceae</taxon>
        <taxon>Rosoideae</taxon>
        <taxon>Rosoideae incertae sedis</taxon>
        <taxon>Rubus</taxon>
    </lineage>
</organism>
<evidence type="ECO:0000259" key="10">
    <source>
        <dbReference type="Pfam" id="PF01370"/>
    </source>
</evidence>
<keyword evidence="12" id="KW-1185">Reference proteome</keyword>
<dbReference type="SUPFAM" id="SSF51735">
    <property type="entry name" value="NAD(P)-binding Rossmann-fold domains"/>
    <property type="match status" value="1"/>
</dbReference>
<dbReference type="EC" id="1.1.1.234" evidence="5"/>
<dbReference type="InterPro" id="IPR050425">
    <property type="entry name" value="NAD(P)_dehydrat-like"/>
</dbReference>
<evidence type="ECO:0000256" key="1">
    <source>
        <dbReference type="ARBA" id="ARBA00022857"/>
    </source>
</evidence>
<evidence type="ECO:0000256" key="4">
    <source>
        <dbReference type="ARBA" id="ARBA00023445"/>
    </source>
</evidence>
<dbReference type="EC" id="1.1.1.219" evidence="6"/>
<dbReference type="FunFam" id="3.40.50.720:FF:000085">
    <property type="entry name" value="Dihydroflavonol reductase"/>
    <property type="match status" value="1"/>
</dbReference>
<dbReference type="InterPro" id="IPR001509">
    <property type="entry name" value="Epimerase_deHydtase"/>
</dbReference>
<proteinExistence type="inferred from homology"/>
<comment type="catalytic activity">
    <reaction evidence="9">
        <text>a (2R,3S,4S)-leucoanthocyanidin + NADP(+) = a (2R,3R)-dihydroflavonol + NADPH + H(+)</text>
        <dbReference type="Rhea" id="RHEA:54444"/>
        <dbReference type="ChEBI" id="CHEBI:15378"/>
        <dbReference type="ChEBI" id="CHEBI:57783"/>
        <dbReference type="ChEBI" id="CHEBI:58349"/>
        <dbReference type="ChEBI" id="CHEBI:138176"/>
        <dbReference type="ChEBI" id="CHEBI:138188"/>
        <dbReference type="EC" id="1.1.1.219"/>
    </reaction>
</comment>
<name>A0AAW1YER3_RUBAR</name>
<evidence type="ECO:0000256" key="6">
    <source>
        <dbReference type="ARBA" id="ARBA00039057"/>
    </source>
</evidence>
<feature type="domain" description="NAD-dependent epimerase/dehydratase" evidence="10">
    <location>
        <begin position="10"/>
        <end position="249"/>
    </location>
</feature>
<comment type="caution">
    <text evidence="11">The sequence shown here is derived from an EMBL/GenBank/DDBJ whole genome shotgun (WGS) entry which is preliminary data.</text>
</comment>
<dbReference type="GO" id="GO:0009718">
    <property type="term" value="P:anthocyanin-containing compound biosynthetic process"/>
    <property type="evidence" value="ECO:0007669"/>
    <property type="project" value="TreeGrafter"/>
</dbReference>
<evidence type="ECO:0000256" key="2">
    <source>
        <dbReference type="ARBA" id="ARBA00023002"/>
    </source>
</evidence>
<dbReference type="InterPro" id="IPR036291">
    <property type="entry name" value="NAD(P)-bd_dom_sf"/>
</dbReference>
<evidence type="ECO:0000256" key="9">
    <source>
        <dbReference type="ARBA" id="ARBA00049132"/>
    </source>
</evidence>
<dbReference type="GO" id="GO:0047890">
    <property type="term" value="F:flavanone 4-reductase activity"/>
    <property type="evidence" value="ECO:0007669"/>
    <property type="project" value="UniProtKB-EC"/>
</dbReference>
<comment type="catalytic activity">
    <reaction evidence="8">
        <text>(2S)-flavan-4-ol + NADP(+) = (2S)-flavanone + NADPH + H(+)</text>
        <dbReference type="Rhea" id="RHEA:11228"/>
        <dbReference type="ChEBI" id="CHEBI:15378"/>
        <dbReference type="ChEBI" id="CHEBI:15605"/>
        <dbReference type="ChEBI" id="CHEBI:15606"/>
        <dbReference type="ChEBI" id="CHEBI:57783"/>
        <dbReference type="ChEBI" id="CHEBI:58349"/>
        <dbReference type="EC" id="1.1.1.234"/>
    </reaction>
</comment>
<dbReference type="AlphaFoldDB" id="A0AAW1YER3"/>
<dbReference type="Proteomes" id="UP001457282">
    <property type="component" value="Unassembled WGS sequence"/>
</dbReference>
<dbReference type="PANTHER" id="PTHR10366:SF564">
    <property type="entry name" value="STEROL-4-ALPHA-CARBOXYLATE 3-DEHYDROGENASE, DECARBOXYLATING"/>
    <property type="match status" value="1"/>
</dbReference>
<dbReference type="Pfam" id="PF01370">
    <property type="entry name" value="Epimerase"/>
    <property type="match status" value="1"/>
</dbReference>
<dbReference type="CDD" id="cd08958">
    <property type="entry name" value="FR_SDR_e"/>
    <property type="match status" value="1"/>
</dbReference>
<accession>A0AAW1YER3</accession>
<evidence type="ECO:0000256" key="5">
    <source>
        <dbReference type="ARBA" id="ARBA00039055"/>
    </source>
</evidence>
<keyword evidence="2" id="KW-0560">Oxidoreductase</keyword>
<evidence type="ECO:0000256" key="8">
    <source>
        <dbReference type="ARBA" id="ARBA00048870"/>
    </source>
</evidence>
<reference evidence="11 12" key="1">
    <citation type="journal article" date="2023" name="G3 (Bethesda)">
        <title>A chromosome-length genome assembly and annotation of blackberry (Rubus argutus, cv. 'Hillquist').</title>
        <authorList>
            <person name="Bruna T."/>
            <person name="Aryal R."/>
            <person name="Dudchenko O."/>
            <person name="Sargent D.J."/>
            <person name="Mead D."/>
            <person name="Buti M."/>
            <person name="Cavallini A."/>
            <person name="Hytonen T."/>
            <person name="Andres J."/>
            <person name="Pham M."/>
            <person name="Weisz D."/>
            <person name="Mascagni F."/>
            <person name="Usai G."/>
            <person name="Natali L."/>
            <person name="Bassil N."/>
            <person name="Fernandez G.E."/>
            <person name="Lomsadze A."/>
            <person name="Armour M."/>
            <person name="Olukolu B."/>
            <person name="Poorten T."/>
            <person name="Britton C."/>
            <person name="Davik J."/>
            <person name="Ashrafi H."/>
            <person name="Aiden E.L."/>
            <person name="Borodovsky M."/>
            <person name="Worthington M."/>
        </authorList>
    </citation>
    <scope>NUCLEOTIDE SEQUENCE [LARGE SCALE GENOMIC DNA]</scope>
    <source>
        <strain evidence="11">PI 553951</strain>
    </source>
</reference>
<comment type="similarity">
    <text evidence="4">Belongs to the NAD(P)-dependent epimerase/dehydratase family. Dihydroflavonol-4-reductase subfamily.</text>
</comment>
<protein>
    <recommendedName>
        <fullName evidence="7">Flavanone 4-reductase</fullName>
        <ecNumber evidence="6">1.1.1.219</ecNumber>
        <ecNumber evidence="5">1.1.1.234</ecNumber>
    </recommendedName>
</protein>
<evidence type="ECO:0000256" key="3">
    <source>
        <dbReference type="ARBA" id="ARBA00023241"/>
    </source>
</evidence>
<sequence length="345" mass="38301">MGLGSESGPVCVTGAAGFVGSWLVMRLLERGYTVQATVRDPANMKKVKPLLDLPKAETHLTLWKADLDVEGSFDEAIKGCAGVFHVATPMDFESKDPENEVIKPTVNGMLNIMKACLKAKTVPRLVFTSSAGTVTAEEHRKSVYDESNWSDIDFCRKVKMTGWMYFVSKTLAEQAAWKFARENNIDFVTIIPTLVIGPFLTPSMPPSLITGLSPITGNEGHYSIIKQGQFVHLDDLCHAHIFLYEHPKVEGRYICSSHDATIHDVAKLLREKYPEYNVPTKFKGIEDNLENIHFSSKKLMETGFEFKYSLEDMFVGAVDSCKAKGLLPPNSETHQADGTNAVHVK</sequence>
<evidence type="ECO:0000313" key="12">
    <source>
        <dbReference type="Proteomes" id="UP001457282"/>
    </source>
</evidence>
<keyword evidence="3" id="KW-0284">Flavonoid biosynthesis</keyword>
<evidence type="ECO:0000313" key="11">
    <source>
        <dbReference type="EMBL" id="KAK9947050.1"/>
    </source>
</evidence>
<dbReference type="PANTHER" id="PTHR10366">
    <property type="entry name" value="NAD DEPENDENT EPIMERASE/DEHYDRATASE"/>
    <property type="match status" value="1"/>
</dbReference>
<evidence type="ECO:0000256" key="7">
    <source>
        <dbReference type="ARBA" id="ARBA00042087"/>
    </source>
</evidence>
<dbReference type="Gene3D" id="3.40.50.720">
    <property type="entry name" value="NAD(P)-binding Rossmann-like Domain"/>
    <property type="match status" value="1"/>
</dbReference>